<keyword evidence="3" id="KW-0964">Secreted</keyword>
<gene>
    <name evidence="4" type="ORF">M5D96_010344</name>
</gene>
<evidence type="ECO:0000256" key="2">
    <source>
        <dbReference type="ARBA" id="ARBA00008098"/>
    </source>
</evidence>
<comment type="subcellular location">
    <subcellularLocation>
        <location evidence="1">Secreted</location>
    </subcellularLocation>
</comment>
<comment type="caution">
    <text evidence="4">The sequence shown here is derived from an EMBL/GenBank/DDBJ whole genome shotgun (WGS) entry which is preliminary data.</text>
</comment>
<dbReference type="GO" id="GO:0005576">
    <property type="term" value="C:extracellular region"/>
    <property type="evidence" value="ECO:0007669"/>
    <property type="project" value="UniProtKB-SubCell"/>
</dbReference>
<evidence type="ECO:0000313" key="4">
    <source>
        <dbReference type="EMBL" id="KAI8037028.1"/>
    </source>
</evidence>
<evidence type="ECO:0008006" key="6">
    <source>
        <dbReference type="Google" id="ProtNLM"/>
    </source>
</evidence>
<sequence length="220" mass="24922">MSGNKKLSEHFIFTMGVDGPNRKPLKHPVLSCIYEIWGLNDRQKLPEMLHPLTLALLFMPAFQAAERVCSERPDVTALKNCCKLPNLDFSSYNSKCGQYLLNGAHIAPCSFDCIFQAANAINGTSLVMENIEKMIRPILESDEFQQVYVDGFRTCAAQEKVMIKALKRRRMPVTGRCASMSLMYGLCAHRYVYRNCPESVWSKTAGCNEAREYNIRCGDF</sequence>
<dbReference type="PANTHER" id="PTHR21066">
    <property type="entry name" value="ODORANT-BINDING PROTEIN 59A-RELATED"/>
    <property type="match status" value="1"/>
</dbReference>
<comment type="similarity">
    <text evidence="2">Belongs to the PBP/GOBP family.</text>
</comment>
<dbReference type="EMBL" id="JAMKOV010000014">
    <property type="protein sequence ID" value="KAI8037028.1"/>
    <property type="molecule type" value="Genomic_DNA"/>
</dbReference>
<dbReference type="InterPro" id="IPR052295">
    <property type="entry name" value="Odorant-binding_protein"/>
</dbReference>
<evidence type="ECO:0000256" key="3">
    <source>
        <dbReference type="ARBA" id="ARBA00022525"/>
    </source>
</evidence>
<evidence type="ECO:0000256" key="1">
    <source>
        <dbReference type="ARBA" id="ARBA00004613"/>
    </source>
</evidence>
<protein>
    <recommendedName>
        <fullName evidence="6">Odorant-binding protein 50c</fullName>
    </recommendedName>
</protein>
<proteinExistence type="inferred from homology"/>
<dbReference type="Gene3D" id="1.10.238.270">
    <property type="match status" value="1"/>
</dbReference>
<keyword evidence="5" id="KW-1185">Reference proteome</keyword>
<name>A0A9P9YI52_9MUSC</name>
<dbReference type="Proteomes" id="UP001059596">
    <property type="component" value="Unassembled WGS sequence"/>
</dbReference>
<dbReference type="OrthoDB" id="7730192at2759"/>
<organism evidence="4 5">
    <name type="scientific">Drosophila gunungcola</name>
    <name type="common">fruit fly</name>
    <dbReference type="NCBI Taxonomy" id="103775"/>
    <lineage>
        <taxon>Eukaryota</taxon>
        <taxon>Metazoa</taxon>
        <taxon>Ecdysozoa</taxon>
        <taxon>Arthropoda</taxon>
        <taxon>Hexapoda</taxon>
        <taxon>Insecta</taxon>
        <taxon>Pterygota</taxon>
        <taxon>Neoptera</taxon>
        <taxon>Endopterygota</taxon>
        <taxon>Diptera</taxon>
        <taxon>Brachycera</taxon>
        <taxon>Muscomorpha</taxon>
        <taxon>Ephydroidea</taxon>
        <taxon>Drosophilidae</taxon>
        <taxon>Drosophila</taxon>
        <taxon>Sophophora</taxon>
    </lineage>
</organism>
<dbReference type="PANTHER" id="PTHR21066:SF15">
    <property type="entry name" value="GH25962P-RELATED"/>
    <property type="match status" value="1"/>
</dbReference>
<evidence type="ECO:0000313" key="5">
    <source>
        <dbReference type="Proteomes" id="UP001059596"/>
    </source>
</evidence>
<dbReference type="AlphaFoldDB" id="A0A9P9YI52"/>
<accession>A0A9P9YI52</accession>
<reference evidence="4" key="1">
    <citation type="journal article" date="2023" name="Genome Biol. Evol.">
        <title>Long-read-based Genome Assembly of Drosophila gunungcola Reveals Fewer Chemosensory Genes in Flower-breeding Species.</title>
        <authorList>
            <person name="Negi A."/>
            <person name="Liao B.Y."/>
            <person name="Yeh S.D."/>
        </authorList>
    </citation>
    <scope>NUCLEOTIDE SEQUENCE</scope>
    <source>
        <strain evidence="4">Sukarami</strain>
    </source>
</reference>